<dbReference type="Pfam" id="PF00756">
    <property type="entry name" value="Esterase"/>
    <property type="match status" value="1"/>
</dbReference>
<dbReference type="AlphaFoldDB" id="A0A516NI24"/>
<reference evidence="1 2" key="1">
    <citation type="submission" date="2019-07" db="EMBL/GenBank/DDBJ databases">
        <title>Complete Genome Sequence and Methylome Analysis of Nocardia otitidis-caviarum NEB252.</title>
        <authorList>
            <person name="Fomenkov A."/>
            <person name="Anton B.P."/>
            <person name="Vincze T."/>
            <person name="Roberts R.J."/>
        </authorList>
    </citation>
    <scope>NUCLEOTIDE SEQUENCE [LARGE SCALE GENOMIC DNA]</scope>
    <source>
        <strain evidence="1 2">NEB252</strain>
    </source>
</reference>
<proteinExistence type="predicted"/>
<dbReference type="InterPro" id="IPR029058">
    <property type="entry name" value="AB_hydrolase_fold"/>
</dbReference>
<dbReference type="RefSeq" id="WP_143980123.1">
    <property type="nucleotide sequence ID" value="NZ_CP041695.1"/>
</dbReference>
<accession>A0A516NI24</accession>
<sequence>MSEGYRAAARGLSRRSLFASTGLLGVAAFAANTLNGPPGVRHVLLRNVYEEITPVVSGPVIRRERVYSAARGREVDVVTILPPGVRVRDLPISILLHGLKGNAHTAAGVGGIGHALAAAVTTRQVPPFGFLAVDGGDNYWHENHPGDDPMSMLLDEVPHWLAARGHDETPFACTGVSMGGFGAMLYARRRTERGDPARAVATISPGLLTSWADMSRRNAFASESQWAALDPLRNIGKLGPAPMALWCGDRDKFVHGCREFIARAPLEIASITPGAHTDAYWRTVMPDVVAFLGRHIG</sequence>
<protein>
    <submittedName>
        <fullName evidence="1">Alpha/beta hydrolase</fullName>
    </submittedName>
</protein>
<dbReference type="Gene3D" id="3.40.50.1820">
    <property type="entry name" value="alpha/beta hydrolase"/>
    <property type="match status" value="1"/>
</dbReference>
<dbReference type="GO" id="GO:0016787">
    <property type="term" value="F:hydrolase activity"/>
    <property type="evidence" value="ECO:0007669"/>
    <property type="project" value="UniProtKB-KW"/>
</dbReference>
<dbReference type="SUPFAM" id="SSF53474">
    <property type="entry name" value="alpha/beta-Hydrolases"/>
    <property type="match status" value="1"/>
</dbReference>
<dbReference type="InterPro" id="IPR000801">
    <property type="entry name" value="Esterase-like"/>
</dbReference>
<dbReference type="KEGG" id="nod:FOH10_07160"/>
<dbReference type="Proteomes" id="UP000317039">
    <property type="component" value="Chromosome"/>
</dbReference>
<dbReference type="PANTHER" id="PTHR48098">
    <property type="entry name" value="ENTEROCHELIN ESTERASE-RELATED"/>
    <property type="match status" value="1"/>
</dbReference>
<keyword evidence="1" id="KW-0378">Hydrolase</keyword>
<evidence type="ECO:0000313" key="1">
    <source>
        <dbReference type="EMBL" id="QDP78552.1"/>
    </source>
</evidence>
<dbReference type="EMBL" id="CP041695">
    <property type="protein sequence ID" value="QDP78552.1"/>
    <property type="molecule type" value="Genomic_DNA"/>
</dbReference>
<dbReference type="InterPro" id="IPR050583">
    <property type="entry name" value="Mycobacterial_A85_antigen"/>
</dbReference>
<organism evidence="1 2">
    <name type="scientific">Nocardia otitidiscaviarum</name>
    <dbReference type="NCBI Taxonomy" id="1823"/>
    <lineage>
        <taxon>Bacteria</taxon>
        <taxon>Bacillati</taxon>
        <taxon>Actinomycetota</taxon>
        <taxon>Actinomycetes</taxon>
        <taxon>Mycobacteriales</taxon>
        <taxon>Nocardiaceae</taxon>
        <taxon>Nocardia</taxon>
    </lineage>
</organism>
<evidence type="ECO:0000313" key="2">
    <source>
        <dbReference type="Proteomes" id="UP000317039"/>
    </source>
</evidence>
<name>A0A516NI24_9NOCA</name>
<dbReference type="GO" id="GO:0016747">
    <property type="term" value="F:acyltransferase activity, transferring groups other than amino-acyl groups"/>
    <property type="evidence" value="ECO:0007669"/>
    <property type="project" value="TreeGrafter"/>
</dbReference>
<gene>
    <name evidence="1" type="ORF">FOH10_07160</name>
</gene>
<dbReference type="PANTHER" id="PTHR48098:SF1">
    <property type="entry name" value="DIACYLGLYCEROL ACYLTRANSFERASE_MYCOLYLTRANSFERASE AG85A"/>
    <property type="match status" value="1"/>
</dbReference>
<dbReference type="GeneID" id="80332171"/>